<dbReference type="Gene3D" id="3.40.50.150">
    <property type="entry name" value="Vaccinia Virus protein VP39"/>
    <property type="match status" value="1"/>
</dbReference>
<keyword evidence="1" id="KW-0489">Methyltransferase</keyword>
<dbReference type="PANTHER" id="PTHR43464:SF19">
    <property type="entry name" value="UBIQUINONE BIOSYNTHESIS O-METHYLTRANSFERASE, MITOCHONDRIAL"/>
    <property type="match status" value="1"/>
</dbReference>
<dbReference type="GO" id="GO:0008168">
    <property type="term" value="F:methyltransferase activity"/>
    <property type="evidence" value="ECO:0007669"/>
    <property type="project" value="UniProtKB-KW"/>
</dbReference>
<sequence>MNHDAVNPYGVEGYDASTYGDSFAEVYDQWYAHLDDADFLSSITADLPTTSQRVLELGVGTGRLVAQWLSLRPDSHDIFVGVDSSSAMLKIAHNRHFPPSVSLVAGDFSEYLPEGPFDVIFVGYNTLFNLPDMNAVQSCMSLVASRLAPHGSFYIDAVIPRSTDDSTHEVIQTMATGEEVVARSQHDSVNQRISGTFTHLAASHDRTVRSWSICYVMPEQIDAIAEKSGLSLFTRYADGRQAAFTEDSHRHISRYSPTV</sequence>
<gene>
    <name evidence="6" type="ORF">UFOPK2334_01375</name>
    <name evidence="7" type="ORF">UFOPK2870_01445</name>
    <name evidence="5" type="ORF">UFOPK4179_00608</name>
    <name evidence="8" type="ORF">UFOPK4293_01641</name>
</gene>
<dbReference type="Pfam" id="PF13649">
    <property type="entry name" value="Methyltransf_25"/>
    <property type="match status" value="1"/>
</dbReference>
<evidence type="ECO:0000313" key="5">
    <source>
        <dbReference type="EMBL" id="CAB4367818.1"/>
    </source>
</evidence>
<dbReference type="EMBL" id="CAEZXA010000156">
    <property type="protein sequence ID" value="CAB4684317.1"/>
    <property type="molecule type" value="Genomic_DNA"/>
</dbReference>
<evidence type="ECO:0000313" key="8">
    <source>
        <dbReference type="EMBL" id="CAB5057477.1"/>
    </source>
</evidence>
<keyword evidence="2" id="KW-0808">Transferase</keyword>
<evidence type="ECO:0000256" key="2">
    <source>
        <dbReference type="ARBA" id="ARBA00022679"/>
    </source>
</evidence>
<dbReference type="SUPFAM" id="SSF53335">
    <property type="entry name" value="S-adenosyl-L-methionine-dependent methyltransferases"/>
    <property type="match status" value="1"/>
</dbReference>
<keyword evidence="3" id="KW-0949">S-adenosyl-L-methionine</keyword>
<evidence type="ECO:0000313" key="6">
    <source>
        <dbReference type="EMBL" id="CAB4684317.1"/>
    </source>
</evidence>
<dbReference type="InterPro" id="IPR029063">
    <property type="entry name" value="SAM-dependent_MTases_sf"/>
</dbReference>
<dbReference type="EMBL" id="CAETWZ010000044">
    <property type="protein sequence ID" value="CAB4367818.1"/>
    <property type="molecule type" value="Genomic_DNA"/>
</dbReference>
<dbReference type="EMBL" id="CAFBQH010000156">
    <property type="protein sequence ID" value="CAB5057477.1"/>
    <property type="molecule type" value="Genomic_DNA"/>
</dbReference>
<reference evidence="5" key="1">
    <citation type="submission" date="2020-05" db="EMBL/GenBank/DDBJ databases">
        <authorList>
            <person name="Chiriac C."/>
            <person name="Salcher M."/>
            <person name="Ghai R."/>
            <person name="Kavagutti S V."/>
        </authorList>
    </citation>
    <scope>NUCLEOTIDE SEQUENCE</scope>
</reference>
<dbReference type="EMBL" id="CAEZZL010000180">
    <property type="protein sequence ID" value="CAB4773467.1"/>
    <property type="molecule type" value="Genomic_DNA"/>
</dbReference>
<organism evidence="5">
    <name type="scientific">freshwater metagenome</name>
    <dbReference type="NCBI Taxonomy" id="449393"/>
    <lineage>
        <taxon>unclassified sequences</taxon>
        <taxon>metagenomes</taxon>
        <taxon>ecological metagenomes</taxon>
    </lineage>
</organism>
<feature type="domain" description="Methyltransferase" evidence="4">
    <location>
        <begin position="54"/>
        <end position="151"/>
    </location>
</feature>
<evidence type="ECO:0000256" key="1">
    <source>
        <dbReference type="ARBA" id="ARBA00022603"/>
    </source>
</evidence>
<name>A0A6J6AH18_9ZZZZ</name>
<evidence type="ECO:0000313" key="7">
    <source>
        <dbReference type="EMBL" id="CAB4773467.1"/>
    </source>
</evidence>
<dbReference type="InterPro" id="IPR041698">
    <property type="entry name" value="Methyltransf_25"/>
</dbReference>
<dbReference type="PANTHER" id="PTHR43464">
    <property type="entry name" value="METHYLTRANSFERASE"/>
    <property type="match status" value="1"/>
</dbReference>
<dbReference type="GO" id="GO:0032259">
    <property type="term" value="P:methylation"/>
    <property type="evidence" value="ECO:0007669"/>
    <property type="project" value="UniProtKB-KW"/>
</dbReference>
<accession>A0A6J6AH18</accession>
<evidence type="ECO:0000256" key="3">
    <source>
        <dbReference type="ARBA" id="ARBA00022691"/>
    </source>
</evidence>
<evidence type="ECO:0000259" key="4">
    <source>
        <dbReference type="Pfam" id="PF13649"/>
    </source>
</evidence>
<dbReference type="AlphaFoldDB" id="A0A6J6AH18"/>
<protein>
    <submittedName>
        <fullName evidence="5">Unannotated protein</fullName>
    </submittedName>
</protein>
<proteinExistence type="predicted"/>
<dbReference type="CDD" id="cd02440">
    <property type="entry name" value="AdoMet_MTases"/>
    <property type="match status" value="1"/>
</dbReference>